<evidence type="ECO:0000313" key="2">
    <source>
        <dbReference type="Proteomes" id="UP000183567"/>
    </source>
</evidence>
<dbReference type="Proteomes" id="UP000183567">
    <property type="component" value="Unassembled WGS sequence"/>
</dbReference>
<dbReference type="EMBL" id="LVVM01005090">
    <property type="protein sequence ID" value="OJA11404.1"/>
    <property type="molecule type" value="Genomic_DNA"/>
</dbReference>
<organism evidence="1 2">
    <name type="scientific">Rhizopogon vesiculosus</name>
    <dbReference type="NCBI Taxonomy" id="180088"/>
    <lineage>
        <taxon>Eukaryota</taxon>
        <taxon>Fungi</taxon>
        <taxon>Dikarya</taxon>
        <taxon>Basidiomycota</taxon>
        <taxon>Agaricomycotina</taxon>
        <taxon>Agaricomycetes</taxon>
        <taxon>Agaricomycetidae</taxon>
        <taxon>Boletales</taxon>
        <taxon>Suillineae</taxon>
        <taxon>Rhizopogonaceae</taxon>
        <taxon>Rhizopogon</taxon>
    </lineage>
</organism>
<keyword evidence="2" id="KW-1185">Reference proteome</keyword>
<dbReference type="InterPro" id="IPR032675">
    <property type="entry name" value="LRR_dom_sf"/>
</dbReference>
<dbReference type="OrthoDB" id="3171058at2759"/>
<evidence type="ECO:0008006" key="3">
    <source>
        <dbReference type="Google" id="ProtNLM"/>
    </source>
</evidence>
<accession>A0A1J8QI32</accession>
<gene>
    <name evidence="1" type="ORF">AZE42_03951</name>
</gene>
<reference evidence="1 2" key="1">
    <citation type="submission" date="2016-03" db="EMBL/GenBank/DDBJ databases">
        <title>Comparative genomics of the ectomycorrhizal sister species Rhizopogon vinicolor and Rhizopogon vesiculosus (Basidiomycota: Boletales) reveals a divergence of the mating type B locus.</title>
        <authorList>
            <person name="Mujic A.B."/>
            <person name="Kuo A."/>
            <person name="Tritt A."/>
            <person name="Lipzen A."/>
            <person name="Chen C."/>
            <person name="Johnson J."/>
            <person name="Sharma A."/>
            <person name="Barry K."/>
            <person name="Grigoriev I.V."/>
            <person name="Spatafora J.W."/>
        </authorList>
    </citation>
    <scope>NUCLEOTIDE SEQUENCE [LARGE SCALE GENOMIC DNA]</scope>
    <source>
        <strain evidence="1 2">AM-OR11-056</strain>
    </source>
</reference>
<dbReference type="Gene3D" id="3.80.10.10">
    <property type="entry name" value="Ribonuclease Inhibitor"/>
    <property type="match status" value="1"/>
</dbReference>
<evidence type="ECO:0000313" key="1">
    <source>
        <dbReference type="EMBL" id="OJA11404.1"/>
    </source>
</evidence>
<sequence length="433" mass="49186">MGVLRDLPVEVWRQILALLIRSPSVLLSDREDPFSEVRDIDIFMNKDVKTQSALRLVCKDWHEVVTELAYEHLRLTSMEEVTAVANHLEESQGHPRNVALGTCILRIDLTLRNPTDQYSKALVRILQCAPNLEILVTSNVYVAMHPNFHLISPQAQTPTEIIDVLVKTCSRSLRRVEWTSNEYPSWTDLMRVLRSATGIKSLTLANIYGSLTEKPHQRLILPSLKTLVLGDSPSFSHASLGNVPLNALLTMLAKSPEQLPSLERLEGFSPFSPDFLRTHGPKVRIVRTVAFTPLLHEIIATCPNLHTFITIFPHHILDLLSHPSLKRIGIFPISEDPVGVPQAIFSAYIMKPLEDLMCQIDESRLPKLAQVRIRNVGTLANIMEHPEFLQRWWKRWHLRDVRFDDKDGRPFHLSSQGAEGLLIELRHRAEGAC</sequence>
<dbReference type="AlphaFoldDB" id="A0A1J8QI32"/>
<comment type="caution">
    <text evidence="1">The sequence shown here is derived from an EMBL/GenBank/DDBJ whole genome shotgun (WGS) entry which is preliminary data.</text>
</comment>
<proteinExistence type="predicted"/>
<name>A0A1J8QI32_9AGAM</name>
<protein>
    <recommendedName>
        <fullName evidence="3">F-box domain-containing protein</fullName>
    </recommendedName>
</protein>